<evidence type="ECO:0008006" key="6">
    <source>
        <dbReference type="Google" id="ProtNLM"/>
    </source>
</evidence>
<feature type="compositionally biased region" description="Acidic residues" evidence="3">
    <location>
        <begin position="254"/>
        <end position="272"/>
    </location>
</feature>
<dbReference type="PANTHER" id="PTHR12611">
    <property type="entry name" value="PUR-TRANSCRIPTIONAL ACTIVATOR"/>
    <property type="match status" value="1"/>
</dbReference>
<accession>A0ABN8QPB9</accession>
<keyword evidence="5" id="KW-1185">Reference proteome</keyword>
<dbReference type="EMBL" id="CALNXK010000144">
    <property type="protein sequence ID" value="CAH3168287.1"/>
    <property type="molecule type" value="Genomic_DNA"/>
</dbReference>
<dbReference type="SMART" id="SM00712">
    <property type="entry name" value="PUR"/>
    <property type="match status" value="3"/>
</dbReference>
<keyword evidence="2" id="KW-0238">DNA-binding</keyword>
<protein>
    <recommendedName>
        <fullName evidence="6">Transcriptional activator protein Pur-alpha</fullName>
    </recommendedName>
</protein>
<comment type="similarity">
    <text evidence="1">Belongs to the PUR DNA-binding protein family.</text>
</comment>
<proteinExistence type="inferred from homology"/>
<reference evidence="4 5" key="1">
    <citation type="submission" date="2022-05" db="EMBL/GenBank/DDBJ databases">
        <authorList>
            <consortium name="Genoscope - CEA"/>
            <person name="William W."/>
        </authorList>
    </citation>
    <scope>NUCLEOTIDE SEQUENCE [LARGE SCALE GENOMIC DNA]</scope>
</reference>
<sequence length="272" mass="30662">MAGNEQGKADVGEGRMAASEGANGGDYADEGQDRRGGDTELFSKSLKIQSKRFYVDVKQNRRGKFIKIAEVSVNRSGKSKVIFTMGVARDFCTKLTAFANFLAQDPKRDEESEESGDLMNESIRGPNNRMYYLDLKENNRGKFLKINQTGTYGRGGRTNIAVPAQGIVDIRNALSEVLEQYGSDEEEVTSDLPASREQRVEQKRFYFDVGSNARGVYLRISEVTANYRNSITIPKRGWASIRDIIDDFVKKMEGDDDREEDEEEEDEEERGD</sequence>
<dbReference type="PANTHER" id="PTHR12611:SF0">
    <property type="entry name" value="PURINE-RICH BINDING PROTEIN-ALPHA, ISOFORM B"/>
    <property type="match status" value="1"/>
</dbReference>
<evidence type="ECO:0000313" key="5">
    <source>
        <dbReference type="Proteomes" id="UP001159405"/>
    </source>
</evidence>
<gene>
    <name evidence="4" type="ORF">PLOB_00009117</name>
</gene>
<feature type="region of interest" description="Disordered" evidence="3">
    <location>
        <begin position="252"/>
        <end position="272"/>
    </location>
</feature>
<evidence type="ECO:0000256" key="2">
    <source>
        <dbReference type="ARBA" id="ARBA00023125"/>
    </source>
</evidence>
<dbReference type="Gene3D" id="3.10.450.700">
    <property type="match status" value="1"/>
</dbReference>
<dbReference type="Proteomes" id="UP001159405">
    <property type="component" value="Unassembled WGS sequence"/>
</dbReference>
<evidence type="ECO:0000256" key="1">
    <source>
        <dbReference type="ARBA" id="ARBA00009251"/>
    </source>
</evidence>
<feature type="region of interest" description="Disordered" evidence="3">
    <location>
        <begin position="1"/>
        <end position="38"/>
    </location>
</feature>
<name>A0ABN8QPB9_9CNID</name>
<dbReference type="InterPro" id="IPR006628">
    <property type="entry name" value="PUR-bd_fam"/>
</dbReference>
<dbReference type="Gene3D" id="3.30.2450.30">
    <property type="match status" value="1"/>
</dbReference>
<comment type="caution">
    <text evidence="4">The sequence shown here is derived from an EMBL/GenBank/DDBJ whole genome shotgun (WGS) entry which is preliminary data.</text>
</comment>
<evidence type="ECO:0000256" key="3">
    <source>
        <dbReference type="SAM" id="MobiDB-lite"/>
    </source>
</evidence>
<dbReference type="Pfam" id="PF04845">
    <property type="entry name" value="PurA"/>
    <property type="match status" value="1"/>
</dbReference>
<organism evidence="4 5">
    <name type="scientific">Porites lobata</name>
    <dbReference type="NCBI Taxonomy" id="104759"/>
    <lineage>
        <taxon>Eukaryota</taxon>
        <taxon>Metazoa</taxon>
        <taxon>Cnidaria</taxon>
        <taxon>Anthozoa</taxon>
        <taxon>Hexacorallia</taxon>
        <taxon>Scleractinia</taxon>
        <taxon>Fungiina</taxon>
        <taxon>Poritidae</taxon>
        <taxon>Porites</taxon>
    </lineage>
</organism>
<evidence type="ECO:0000313" key="4">
    <source>
        <dbReference type="EMBL" id="CAH3168287.1"/>
    </source>
</evidence>